<dbReference type="PROSITE" id="PS50042">
    <property type="entry name" value="CNMP_BINDING_3"/>
    <property type="match status" value="1"/>
</dbReference>
<feature type="region of interest" description="Disordered" evidence="2">
    <location>
        <begin position="414"/>
        <end position="436"/>
    </location>
</feature>
<evidence type="ECO:0000256" key="2">
    <source>
        <dbReference type="SAM" id="MobiDB-lite"/>
    </source>
</evidence>
<dbReference type="EMBL" id="CP009404">
    <property type="protein sequence ID" value="AIO02223.1"/>
    <property type="molecule type" value="Genomic_DNA"/>
</dbReference>
<dbReference type="eggNOG" id="ENOG502S7FZ">
    <property type="taxonomic scope" value="Eukaryota"/>
</dbReference>
<name>A0A088S1H5_LEIPA</name>
<gene>
    <name evidence="4" type="ORF">LPMP_350860</name>
</gene>
<dbReference type="InterPro" id="IPR000008">
    <property type="entry name" value="C2_dom"/>
</dbReference>
<keyword evidence="1" id="KW-0407">Ion channel</keyword>
<reference evidence="4 5" key="1">
    <citation type="journal article" date="2015" name="Sci. Rep.">
        <title>The genome of Leishmania panamensis: insights into genomics of the L. (Viannia) subgenus.</title>
        <authorList>
            <person name="Llanes A."/>
            <person name="Restrepo C.M."/>
            <person name="Vecchio G.D."/>
            <person name="Anguizola F.J."/>
            <person name="Lleonart R."/>
        </authorList>
    </citation>
    <scope>NUCLEOTIDE SEQUENCE [LARGE SCALE GENOMIC DNA]</scope>
    <source>
        <strain evidence="4 5">MHOM/PA/94/PSC-1</strain>
    </source>
</reference>
<dbReference type="KEGG" id="lpan:LPMP_350860"/>
<evidence type="ECO:0000313" key="4">
    <source>
        <dbReference type="EMBL" id="AIO02223.1"/>
    </source>
</evidence>
<dbReference type="SMART" id="SM00100">
    <property type="entry name" value="cNMP"/>
    <property type="match status" value="2"/>
</dbReference>
<dbReference type="RefSeq" id="XP_010703023.1">
    <property type="nucleotide sequence ID" value="XM_010704721.1"/>
</dbReference>
<dbReference type="CDD" id="cd00038">
    <property type="entry name" value="CAP_ED"/>
    <property type="match status" value="2"/>
</dbReference>
<evidence type="ECO:0000313" key="5">
    <source>
        <dbReference type="Proteomes" id="UP000063063"/>
    </source>
</evidence>
<dbReference type="InterPro" id="IPR018490">
    <property type="entry name" value="cNMP-bd_dom_sf"/>
</dbReference>
<feature type="region of interest" description="Disordered" evidence="2">
    <location>
        <begin position="533"/>
        <end position="604"/>
    </location>
</feature>
<dbReference type="FunFam" id="2.60.120.10:FF:000594">
    <property type="entry name" value="Uncharacterized protein"/>
    <property type="match status" value="1"/>
</dbReference>
<dbReference type="Gene3D" id="2.60.120.10">
    <property type="entry name" value="Jelly Rolls"/>
    <property type="match status" value="2"/>
</dbReference>
<dbReference type="Pfam" id="PF00027">
    <property type="entry name" value="cNMP_binding"/>
    <property type="match status" value="1"/>
</dbReference>
<dbReference type="VEuPathDB" id="TriTrypDB:LPMP_350860"/>
<evidence type="ECO:0000256" key="1">
    <source>
        <dbReference type="ARBA" id="ARBA00023286"/>
    </source>
</evidence>
<dbReference type="SUPFAM" id="SSF51206">
    <property type="entry name" value="cAMP-binding domain-like"/>
    <property type="match status" value="2"/>
</dbReference>
<keyword evidence="5" id="KW-1185">Reference proteome</keyword>
<dbReference type="InterPro" id="IPR000595">
    <property type="entry name" value="cNMP-bd_dom"/>
</dbReference>
<proteinExistence type="predicted"/>
<dbReference type="GO" id="GO:0005221">
    <property type="term" value="F:intracellularly cyclic nucleotide-activated monoatomic cation channel activity"/>
    <property type="evidence" value="ECO:0007669"/>
    <property type="project" value="InterPro"/>
</dbReference>
<evidence type="ECO:0000259" key="3">
    <source>
        <dbReference type="PROSITE" id="PS50042"/>
    </source>
</evidence>
<dbReference type="GeneID" id="22579115"/>
<dbReference type="SUPFAM" id="SSF49562">
    <property type="entry name" value="C2 domain (Calcium/lipid-binding domain, CaLB)"/>
    <property type="match status" value="1"/>
</dbReference>
<dbReference type="InterPro" id="IPR014710">
    <property type="entry name" value="RmlC-like_jellyroll"/>
</dbReference>
<dbReference type="FunFam" id="2.60.120.10:FF:000253">
    <property type="entry name" value="Cyclic nucleotide-gated potassium channel"/>
    <property type="match status" value="1"/>
</dbReference>
<feature type="compositionally biased region" description="Low complexity" evidence="2">
    <location>
        <begin position="540"/>
        <end position="553"/>
    </location>
</feature>
<protein>
    <recommendedName>
        <fullName evidence="3">Cyclic nucleotide-binding domain-containing protein</fullName>
    </recommendedName>
</protein>
<dbReference type="Proteomes" id="UP000063063">
    <property type="component" value="Chromosome 35"/>
</dbReference>
<accession>A0A088S1H5</accession>
<dbReference type="Pfam" id="PF00168">
    <property type="entry name" value="C2"/>
    <property type="match status" value="1"/>
</dbReference>
<keyword evidence="1" id="KW-0813">Transport</keyword>
<sequence length="1818" mass="198034">MRRLRRLFLPVIMRIILRHRRRSRWKDGQPPRRYTPESVVAAIMSTKSRLADCPQQVVESLAVGATFRSLAPKEIIVYANESHVSCGIVVLLHGQLEERRPEEGGRNWKKGGGGATRPISTQTHRLHKAMNILCLMSVMCEDRATSFLATREGEEADVAIISSRWFWEVTYSKTQVPLLTTDVMGRTLREVVLPHRRDMLLADYFPTSAVLLRSWMWSMLTASDRVKLSRSMEVRVLSVGDVLFDEGVYCPYIYVVRRGALTVTVKGEALAVLEAGAAVGEQSVLFHDRRNCSVVAATVCELYALHARHLLHRFLKYPESARRIIAEAKERQRRWMEEGRTRDVFGLVSILSGVPCLGHTTDAMREEIAQCATVLILPQGQTLISTYEPCTFFCVIGRGVVTLTSVIKTAAVAETPSSTSRTGRKGEPQSSGQCVSVAKPIPTPLPEIRREGRSAGDFFGELCLKPHLWPYDVVCDSTVCLWQFDREAVLRVLERNRADAQAIEVCRQGISLFRAQRGEASIVEGFNAPVAPNSVTNGLRSRAGSQRSRAQSADLATSPSGVRNSSAGGRSGRRSSLLQVAATDGSRESPSEDPTLRGGKSVGVDWTPEQWTTYAVTRMQEGLRAEDAKDSPPAPIRDLRDVDKDVERTMNEKVLQLVAVRSDTPPNPADCDISGDSGELQSIIVEQLFLIMTEKQSRFLRQVNDSNVRLITEDDDTQAMGEQSNSLADMSLIDALHNAEAPVEVAEVMRLEDIGTLPLVGNHLLSQRSMPSSSVHDFTDAVDVINTGFVDDPLHVEGAGGAQTGCSMPTAPLGRTRRSTSLCAIGEASAIFGASLSLRMSVSRSHFVRPSSGVPPSPRCNSGRDDLLSPAAIGVTRPMSSSESRVMPPVRTRPTSVDFNQFNSKLSVDRSTSLLDRYVKIEDQNYFDNFVEVLPLQRDEMWAPDEVNTDSEVGAGAMVLLLLHVRKCDYLSAEVMQRCARPIVKVTLGQRVLVRTSVMENRTAPRWPIEHSSFISFVRRGTDIVFSVCDMDNESCIVYQTSLSTASIHENGGVGQQAMSLTELSAMGCPVNTELDAGVKGAQPSGMGRQDAKQPCVTTTMLAVTATKYKALRQYLEAREKAIVHPPLASESTTLFLQVMSVEGLKHRIEAALIVSLYDGTTSRRLLETERVTPKTRSPAWSGEKGFVIVSGEGGILTFDLLHKGAVIGSTEATVDELIFGGVGLRRLPLLQAQTGRLVIGHLVLGVLGARLRDSFENRSRDWVTHFAVEELSLAREGFSINPDPFIVLRDGTGAVLMRTPLAFSAFEASWPMSEASCLLQCPRLRGSTVAYQLEVCDSDENEVIGRATIVLRDGGAGPDHRHDILLDPPGRGVVRLRSLCLPVLELPPRVTALCPPSSSQVQFSESSMLLLLHMTGCTDLPGGASEELQADAIGTFSIDAQPYLRTSLQEATRAPRWPFSKASVLLRIPSQDGGSDAAGEEVNLQQQQQQHRHECQFAVYDGVVDKVSQIGQVAVPLSQLLSSTLHTYPLFPRCKDADKGASNLQPSVSTATRTCVTSERTVGTVQIFTLIGSLGHQMRRTAEQDIGALLAPISAVRVDTAPDQLPYYIPGSAETTTVRASSALAATVVLSVSNMCYVLPSASEKYVHLLVRYGATVLFSVERQMGALSHFEWSPTEASAAVSCASLPPDAALVVELTAMDVVEGRSEMQNDIAPSAIGAEAQSPTKDGNQRDTIANGSVTVDRLSLGHAELPVSRLSSVKTGEVEVVTLMLSGSQSYPSTLETTGRPPRVVPSTGAPGYVQETLPTVSFCIFGNRA</sequence>
<dbReference type="PANTHER" id="PTHR45638">
    <property type="entry name" value="CYCLIC NUCLEOTIDE-GATED CATION CHANNEL SUBUNIT A"/>
    <property type="match status" value="1"/>
</dbReference>
<dbReference type="OrthoDB" id="417078at2759"/>
<dbReference type="CDD" id="cd00030">
    <property type="entry name" value="C2"/>
    <property type="match status" value="1"/>
</dbReference>
<dbReference type="VEuPathDB" id="TriTrypDB:LPAL13_350014300"/>
<feature type="domain" description="Cyclic nucleotide-binding" evidence="3">
    <location>
        <begin position="216"/>
        <end position="331"/>
    </location>
</feature>
<dbReference type="GO" id="GO:0044877">
    <property type="term" value="F:protein-containing complex binding"/>
    <property type="evidence" value="ECO:0007669"/>
    <property type="project" value="TreeGrafter"/>
</dbReference>
<dbReference type="InterPro" id="IPR035892">
    <property type="entry name" value="C2_domain_sf"/>
</dbReference>
<keyword evidence="1" id="KW-1071">Ligand-gated ion channel</keyword>
<keyword evidence="1" id="KW-0406">Ion transport</keyword>
<organism evidence="4 5">
    <name type="scientific">Leishmania panamensis</name>
    <dbReference type="NCBI Taxonomy" id="5679"/>
    <lineage>
        <taxon>Eukaryota</taxon>
        <taxon>Discoba</taxon>
        <taxon>Euglenozoa</taxon>
        <taxon>Kinetoplastea</taxon>
        <taxon>Metakinetoplastina</taxon>
        <taxon>Trypanosomatida</taxon>
        <taxon>Trypanosomatidae</taxon>
        <taxon>Leishmaniinae</taxon>
        <taxon>Leishmania</taxon>
        <taxon>Leishmania guyanensis species complex</taxon>
    </lineage>
</organism>
<dbReference type="InterPro" id="IPR050866">
    <property type="entry name" value="CNG_cation_channel"/>
</dbReference>
<dbReference type="PANTHER" id="PTHR45638:SF11">
    <property type="entry name" value="CYCLIC NUCLEOTIDE-GATED CATION CHANNEL SUBUNIT A"/>
    <property type="match status" value="1"/>
</dbReference>